<gene>
    <name evidence="2" type="ORF">ACFS6J_20225</name>
</gene>
<reference evidence="3" key="1">
    <citation type="journal article" date="2019" name="Int. J. Syst. Evol. Microbiol.">
        <title>The Global Catalogue of Microorganisms (GCM) 10K type strain sequencing project: providing services to taxonomists for standard genome sequencing and annotation.</title>
        <authorList>
            <consortium name="The Broad Institute Genomics Platform"/>
            <consortium name="The Broad Institute Genome Sequencing Center for Infectious Disease"/>
            <person name="Wu L."/>
            <person name="Ma J."/>
        </authorList>
    </citation>
    <scope>NUCLEOTIDE SEQUENCE [LARGE SCALE GENOMIC DNA]</scope>
    <source>
        <strain evidence="3">KCTC 23098</strain>
    </source>
</reference>
<feature type="domain" description="Type I restriction enzyme R protein N-terminal" evidence="1">
    <location>
        <begin position="38"/>
        <end position="147"/>
    </location>
</feature>
<evidence type="ECO:0000313" key="2">
    <source>
        <dbReference type="EMBL" id="MFD2964143.1"/>
    </source>
</evidence>
<name>A0ABW6B6P8_9SPHI</name>
<dbReference type="Pfam" id="PF13588">
    <property type="entry name" value="HSDR_N_2"/>
    <property type="match status" value="1"/>
</dbReference>
<comment type="caution">
    <text evidence="2">The sequence shown here is derived from an EMBL/GenBank/DDBJ whole genome shotgun (WGS) entry which is preliminary data.</text>
</comment>
<protein>
    <submittedName>
        <fullName evidence="2">Type I restriction enzyme HsdR N-terminal domain-containing protein</fullName>
    </submittedName>
</protein>
<dbReference type="RefSeq" id="WP_130856957.1">
    <property type="nucleotide sequence ID" value="NZ_JAHVDN010000002.1"/>
</dbReference>
<evidence type="ECO:0000259" key="1">
    <source>
        <dbReference type="Pfam" id="PF13588"/>
    </source>
</evidence>
<dbReference type="InterPro" id="IPR029464">
    <property type="entry name" value="HSDR_N"/>
</dbReference>
<proteinExistence type="predicted"/>
<dbReference type="EMBL" id="JBHUPA010000016">
    <property type="protein sequence ID" value="MFD2964143.1"/>
    <property type="molecule type" value="Genomic_DNA"/>
</dbReference>
<sequence length="153" mass="18045">MLSPIPLNLPSYPLKLSKDEHRLFIYDELRKKHLLLTPEEWVRQHWIQHLIQAKGFPKALIQSEGGLKLNSLQKRTDIVVFNPSGKRLLIAELKAPSIKITQAVFEQIARYNMVHKVPYLVVSNGLEHYYCLIDHEKESYRFLEDIPFYHEIK</sequence>
<dbReference type="Proteomes" id="UP001597560">
    <property type="component" value="Unassembled WGS sequence"/>
</dbReference>
<accession>A0ABW6B6P8</accession>
<keyword evidence="3" id="KW-1185">Reference proteome</keyword>
<organism evidence="2 3">
    <name type="scientific">Olivibacter jilunii</name>
    <dbReference type="NCBI Taxonomy" id="985016"/>
    <lineage>
        <taxon>Bacteria</taxon>
        <taxon>Pseudomonadati</taxon>
        <taxon>Bacteroidota</taxon>
        <taxon>Sphingobacteriia</taxon>
        <taxon>Sphingobacteriales</taxon>
        <taxon>Sphingobacteriaceae</taxon>
        <taxon>Olivibacter</taxon>
    </lineage>
</organism>
<evidence type="ECO:0000313" key="3">
    <source>
        <dbReference type="Proteomes" id="UP001597560"/>
    </source>
</evidence>